<organism evidence="4 5">
    <name type="scientific">Rheinheimera aquimaris</name>
    <dbReference type="NCBI Taxonomy" id="412437"/>
    <lineage>
        <taxon>Bacteria</taxon>
        <taxon>Pseudomonadati</taxon>
        <taxon>Pseudomonadota</taxon>
        <taxon>Gammaproteobacteria</taxon>
        <taxon>Chromatiales</taxon>
        <taxon>Chromatiaceae</taxon>
        <taxon>Rheinheimera</taxon>
    </lineage>
</organism>
<evidence type="ECO:0000256" key="2">
    <source>
        <dbReference type="SAM" id="SignalP"/>
    </source>
</evidence>
<accession>A0ABN1DM15</accession>
<feature type="signal peptide" evidence="2">
    <location>
        <begin position="1"/>
        <end position="17"/>
    </location>
</feature>
<dbReference type="RefSeq" id="WP_226766256.1">
    <property type="nucleotide sequence ID" value="NZ_BAAAEO010000002.1"/>
</dbReference>
<dbReference type="Proteomes" id="UP001501169">
    <property type="component" value="Unassembled WGS sequence"/>
</dbReference>
<comment type="caution">
    <text evidence="4">The sequence shown here is derived from an EMBL/GenBank/DDBJ whole genome shotgun (WGS) entry which is preliminary data.</text>
</comment>
<dbReference type="EMBL" id="BAAAEO010000002">
    <property type="protein sequence ID" value="GAA0546524.1"/>
    <property type="molecule type" value="Genomic_DNA"/>
</dbReference>
<keyword evidence="1" id="KW-0175">Coiled coil</keyword>
<keyword evidence="2" id="KW-0732">Signal</keyword>
<evidence type="ECO:0000259" key="3">
    <source>
        <dbReference type="Pfam" id="PF13511"/>
    </source>
</evidence>
<feature type="chain" id="PRO_5045586977" description="DUF4124 domain-containing protein" evidence="2">
    <location>
        <begin position="18"/>
        <end position="150"/>
    </location>
</feature>
<keyword evidence="5" id="KW-1185">Reference proteome</keyword>
<evidence type="ECO:0000256" key="1">
    <source>
        <dbReference type="SAM" id="Coils"/>
    </source>
</evidence>
<gene>
    <name evidence="4" type="ORF">GCM10009098_12640</name>
</gene>
<feature type="coiled-coil region" evidence="1">
    <location>
        <begin position="62"/>
        <end position="127"/>
    </location>
</feature>
<sequence length="150" mass="17478">MMKYSYLLFFSVFSVQAAVYKCEQNGVVEFSQFPCAEEAEQVDMRPLGTAMIGTRSEFKQQVDAVKRQSRFVEFQISKLEQEKQQRLDELKADLYKLRRSFPKSEELAALQQKIDRLTELYDEKIGAERGNLMALKSKVVSLERQYAQNN</sequence>
<dbReference type="InterPro" id="IPR025392">
    <property type="entry name" value="DUF4124"/>
</dbReference>
<proteinExistence type="predicted"/>
<protein>
    <recommendedName>
        <fullName evidence="3">DUF4124 domain-containing protein</fullName>
    </recommendedName>
</protein>
<name>A0ABN1DM15_9GAMM</name>
<dbReference type="Pfam" id="PF13511">
    <property type="entry name" value="DUF4124"/>
    <property type="match status" value="1"/>
</dbReference>
<reference evidence="4 5" key="1">
    <citation type="journal article" date="2019" name="Int. J. Syst. Evol. Microbiol.">
        <title>The Global Catalogue of Microorganisms (GCM) 10K type strain sequencing project: providing services to taxonomists for standard genome sequencing and annotation.</title>
        <authorList>
            <consortium name="The Broad Institute Genomics Platform"/>
            <consortium name="The Broad Institute Genome Sequencing Center for Infectious Disease"/>
            <person name="Wu L."/>
            <person name="Ma J."/>
        </authorList>
    </citation>
    <scope>NUCLEOTIDE SEQUENCE [LARGE SCALE GENOMIC DNA]</scope>
    <source>
        <strain evidence="4 5">JCM 14331</strain>
    </source>
</reference>
<evidence type="ECO:0000313" key="5">
    <source>
        <dbReference type="Proteomes" id="UP001501169"/>
    </source>
</evidence>
<evidence type="ECO:0000313" key="4">
    <source>
        <dbReference type="EMBL" id="GAA0546524.1"/>
    </source>
</evidence>
<feature type="domain" description="DUF4124" evidence="3">
    <location>
        <begin position="8"/>
        <end position="50"/>
    </location>
</feature>